<keyword evidence="11" id="KW-0539">Nucleus</keyword>
<evidence type="ECO:0000256" key="13">
    <source>
        <dbReference type="SAM" id="MobiDB-lite"/>
    </source>
</evidence>
<comment type="caution">
    <text evidence="15">The sequence shown here is derived from an EMBL/GenBank/DDBJ whole genome shotgun (WGS) entry which is preliminary data.</text>
</comment>
<keyword evidence="7" id="KW-0067">ATP-binding</keyword>
<evidence type="ECO:0000256" key="8">
    <source>
        <dbReference type="ARBA" id="ARBA00023054"/>
    </source>
</evidence>
<dbReference type="Proteomes" id="UP001162156">
    <property type="component" value="Unassembled WGS sequence"/>
</dbReference>
<feature type="non-terminal residue" evidence="15">
    <location>
        <position position="1"/>
    </location>
</feature>
<keyword evidence="6" id="KW-0227">DNA damage</keyword>
<dbReference type="GO" id="GO:0005634">
    <property type="term" value="C:nucleus"/>
    <property type="evidence" value="ECO:0007669"/>
    <property type="project" value="UniProtKB-SubCell"/>
</dbReference>
<protein>
    <recommendedName>
        <fullName evidence="14">Rad50/SbcC-type AAA domain-containing protein</fullName>
    </recommendedName>
</protein>
<comment type="subcellular location">
    <subcellularLocation>
        <location evidence="2">Chromosome</location>
    </subcellularLocation>
    <subcellularLocation>
        <location evidence="1">Nucleus</location>
    </subcellularLocation>
</comment>
<dbReference type="GO" id="GO:0035861">
    <property type="term" value="C:site of double-strand break"/>
    <property type="evidence" value="ECO:0007669"/>
    <property type="project" value="TreeGrafter"/>
</dbReference>
<reference evidence="15" key="1">
    <citation type="journal article" date="2023" name="Insect Mol. Biol.">
        <title>Genome sequencing provides insights into the evolution of gene families encoding plant cell wall-degrading enzymes in longhorned beetles.</title>
        <authorList>
            <person name="Shin N.R."/>
            <person name="Okamura Y."/>
            <person name="Kirsch R."/>
            <person name="Pauchet Y."/>
        </authorList>
    </citation>
    <scope>NUCLEOTIDE SEQUENCE</scope>
    <source>
        <strain evidence="15">RBIC_L_NR</strain>
    </source>
</reference>
<comment type="similarity">
    <text evidence="3">Belongs to the SMC family. SMC6 subfamily.</text>
</comment>
<dbReference type="GO" id="GO:0030915">
    <property type="term" value="C:Smc5-Smc6 complex"/>
    <property type="evidence" value="ECO:0007669"/>
    <property type="project" value="TreeGrafter"/>
</dbReference>
<dbReference type="PANTHER" id="PTHR19306:SF6">
    <property type="entry name" value="STRUCTURAL MAINTENANCE OF CHROMOSOMES PROTEIN 6"/>
    <property type="match status" value="1"/>
</dbReference>
<dbReference type="PANTHER" id="PTHR19306">
    <property type="entry name" value="STRUCTURAL MAINTENANCE OF CHROMOSOMES 5,6 SMC5, SMC6"/>
    <property type="match status" value="1"/>
</dbReference>
<evidence type="ECO:0000256" key="2">
    <source>
        <dbReference type="ARBA" id="ARBA00004286"/>
    </source>
</evidence>
<feature type="region of interest" description="Disordered" evidence="13">
    <location>
        <begin position="1"/>
        <end position="30"/>
    </location>
</feature>
<keyword evidence="16" id="KW-1185">Reference proteome</keyword>
<evidence type="ECO:0000256" key="4">
    <source>
        <dbReference type="ARBA" id="ARBA00022454"/>
    </source>
</evidence>
<organism evidence="15 16">
    <name type="scientific">Rhamnusium bicolor</name>
    <dbReference type="NCBI Taxonomy" id="1586634"/>
    <lineage>
        <taxon>Eukaryota</taxon>
        <taxon>Metazoa</taxon>
        <taxon>Ecdysozoa</taxon>
        <taxon>Arthropoda</taxon>
        <taxon>Hexapoda</taxon>
        <taxon>Insecta</taxon>
        <taxon>Pterygota</taxon>
        <taxon>Neoptera</taxon>
        <taxon>Endopterygota</taxon>
        <taxon>Coleoptera</taxon>
        <taxon>Polyphaga</taxon>
        <taxon>Cucujiformia</taxon>
        <taxon>Chrysomeloidea</taxon>
        <taxon>Cerambycidae</taxon>
        <taxon>Lepturinae</taxon>
        <taxon>Rhagiini</taxon>
        <taxon>Rhamnusium</taxon>
    </lineage>
</organism>
<dbReference type="SUPFAM" id="SSF52540">
    <property type="entry name" value="P-loop containing nucleoside triphosphate hydrolases"/>
    <property type="match status" value="2"/>
</dbReference>
<evidence type="ECO:0000313" key="15">
    <source>
        <dbReference type="EMBL" id="KAJ8935418.1"/>
    </source>
</evidence>
<dbReference type="EMBL" id="JANEYF010003577">
    <property type="protein sequence ID" value="KAJ8935418.1"/>
    <property type="molecule type" value="Genomic_DNA"/>
</dbReference>
<evidence type="ECO:0000256" key="10">
    <source>
        <dbReference type="ARBA" id="ARBA00023204"/>
    </source>
</evidence>
<dbReference type="GO" id="GO:0003684">
    <property type="term" value="F:damaged DNA binding"/>
    <property type="evidence" value="ECO:0007669"/>
    <property type="project" value="TreeGrafter"/>
</dbReference>
<evidence type="ECO:0000256" key="9">
    <source>
        <dbReference type="ARBA" id="ARBA00023172"/>
    </source>
</evidence>
<keyword evidence="10" id="KW-0234">DNA repair</keyword>
<proteinExistence type="inferred from homology"/>
<keyword evidence="9" id="KW-0233">DNA recombination</keyword>
<evidence type="ECO:0000259" key="14">
    <source>
        <dbReference type="Pfam" id="PF13476"/>
    </source>
</evidence>
<dbReference type="InterPro" id="IPR038729">
    <property type="entry name" value="Rad50/SbcC_AAA"/>
</dbReference>
<feature type="coiled-coil region" evidence="12">
    <location>
        <begin position="550"/>
        <end position="724"/>
    </location>
</feature>
<feature type="domain" description="Rad50/SbcC-type AAA" evidence="14">
    <location>
        <begin position="45"/>
        <end position="287"/>
    </location>
</feature>
<dbReference type="Pfam" id="PF13476">
    <property type="entry name" value="AAA_23"/>
    <property type="match status" value="1"/>
</dbReference>
<keyword evidence="4" id="KW-0158">Chromosome</keyword>
<evidence type="ECO:0000256" key="3">
    <source>
        <dbReference type="ARBA" id="ARBA00006793"/>
    </source>
</evidence>
<accession>A0AAV8X997</accession>
<dbReference type="GO" id="GO:0016887">
    <property type="term" value="F:ATP hydrolysis activity"/>
    <property type="evidence" value="ECO:0007669"/>
    <property type="project" value="InterPro"/>
</dbReference>
<feature type="coiled-coil region" evidence="12">
    <location>
        <begin position="215"/>
        <end position="358"/>
    </location>
</feature>
<evidence type="ECO:0000313" key="16">
    <source>
        <dbReference type="Proteomes" id="UP001162156"/>
    </source>
</evidence>
<evidence type="ECO:0000256" key="11">
    <source>
        <dbReference type="ARBA" id="ARBA00023242"/>
    </source>
</evidence>
<evidence type="ECO:0000256" key="7">
    <source>
        <dbReference type="ARBA" id="ARBA00022840"/>
    </source>
</evidence>
<dbReference type="AlphaFoldDB" id="A0AAV8X997"/>
<dbReference type="Gene3D" id="3.40.50.300">
    <property type="entry name" value="P-loop containing nucleotide triphosphate hydrolases"/>
    <property type="match status" value="1"/>
</dbReference>
<evidence type="ECO:0000256" key="5">
    <source>
        <dbReference type="ARBA" id="ARBA00022741"/>
    </source>
</evidence>
<dbReference type="GO" id="GO:0003697">
    <property type="term" value="F:single-stranded DNA binding"/>
    <property type="evidence" value="ECO:0007669"/>
    <property type="project" value="TreeGrafter"/>
</dbReference>
<evidence type="ECO:0000256" key="1">
    <source>
        <dbReference type="ARBA" id="ARBA00004123"/>
    </source>
</evidence>
<evidence type="ECO:0000256" key="6">
    <source>
        <dbReference type="ARBA" id="ARBA00022763"/>
    </source>
</evidence>
<keyword evidence="8 12" id="KW-0175">Coiled coil</keyword>
<keyword evidence="5" id="KW-0547">Nucleotide-binding</keyword>
<dbReference type="GO" id="GO:0000724">
    <property type="term" value="P:double-strand break repair via homologous recombination"/>
    <property type="evidence" value="ECO:0007669"/>
    <property type="project" value="TreeGrafter"/>
</dbReference>
<dbReference type="GO" id="GO:0005524">
    <property type="term" value="F:ATP binding"/>
    <property type="evidence" value="ECO:0007669"/>
    <property type="project" value="UniProtKB-KW"/>
</dbReference>
<sequence>AGKKRKPLSQLSVEEDGSTSRKKSRATEDVTNNCQRRAGVLNYMILKNFMCHSLLEVKFTNNINIVIGKNGSGKSAILTALIVGLGGKASLTNRGSSVKGFVKAGKPSGSIEIDLYNEGPMAYRPSVYGNRITIVRNLSANGGGSYRIRSENAREVQNITTSLNIQVDNPICILNQDTSRNFLSSNDPKNKFTLFMRATKLETLEYEYKKIQSNKRESVKIMEEKEDNFRKLQDEIKRLKRKIDGHKTILNLKDKKSYLQRELVWAKVQDAEEELEQEKSKVNTLEKRWNECKANSEKRVERINTLKENIKALEHQIVELKDQINVQNIPQLDIRRQLEGLSRKYANENGNLRAIRRESGNDMLLYGRNMPRIKQMIEQYKHKFEHEPRGPLGSYIKLKDKKWAVAVEGYLGAGTLQAFAVDNNKDNQLLREIFNKVCGGDRQPQIISSKFVYKKHDVKKNLVNAPEDCVSLYDAIEIEDPIVSNCIVDSSSPENILLIPNDRRAQELLSDQKFVPRNCSQGVTIKGDKYYPDPNYRSYGSHYHRAQYLQVDTKEYMQQLEQNIESLTKKKQIVNNQLNAFTRDMRTQTSKKNELEEKIRRVNQARLQIRRQLEDLQSAAEPEVQNVQYLEQELEEVKKSVNEKTATLGKVTEELKEIKLKIVEKEQEITQLKNSTKGLEHRAESLQLEIREYQTKQKEISTSDEFEKRQIQEFERRLNVARSEMVLKQTSLKKYETEASSVGERLPDLRRVPDISNEILEIKHRIARIETDTEDVADVMDRFRELSEKFSNSADIMKSLQSNIQELSMAMDKRKRHYKLTESYFITYIKHSFKKILEYRQFKDKLNRTKVIDILLHHANSKPLLQFVFLTPQDVSFINKDVSILRLQDPERFNV</sequence>
<gene>
    <name evidence="15" type="ORF">NQ314_012837</name>
</gene>
<evidence type="ECO:0000256" key="12">
    <source>
        <dbReference type="SAM" id="Coils"/>
    </source>
</evidence>
<dbReference type="Gene3D" id="1.10.287.1490">
    <property type="match status" value="1"/>
</dbReference>
<dbReference type="InterPro" id="IPR027417">
    <property type="entry name" value="P-loop_NTPase"/>
</dbReference>
<name>A0AAV8X997_9CUCU</name>